<keyword evidence="2 8" id="KW-0378">Hydrolase</keyword>
<comment type="cofactor">
    <cofactor evidence="5">
        <name>Ca(2+)</name>
        <dbReference type="ChEBI" id="CHEBI:29108"/>
    </cofactor>
    <text evidence="5">Binds 1 Ca(2+) ion per dimer.</text>
</comment>
<feature type="active site" description="Nucleophile" evidence="4">
    <location>
        <position position="271"/>
    </location>
</feature>
<dbReference type="PANTHER" id="PTHR34218:SF4">
    <property type="entry name" value="ACYL-HOMOSERINE LACTONE ACYLASE QUIP"/>
    <property type="match status" value="1"/>
</dbReference>
<dbReference type="GO" id="GO:0046872">
    <property type="term" value="F:metal ion binding"/>
    <property type="evidence" value="ECO:0007669"/>
    <property type="project" value="UniProtKB-KW"/>
</dbReference>
<evidence type="ECO:0000256" key="5">
    <source>
        <dbReference type="PIRSR" id="PIRSR001227-2"/>
    </source>
</evidence>
<feature type="binding site" evidence="5">
    <location>
        <position position="346"/>
    </location>
    <ligand>
        <name>Ca(2+)</name>
        <dbReference type="ChEBI" id="CHEBI:29108"/>
    </ligand>
</feature>
<comment type="similarity">
    <text evidence="1">Belongs to the peptidase S45 family.</text>
</comment>
<dbReference type="InterPro" id="IPR023343">
    <property type="entry name" value="Penicillin_amidase_dom1"/>
</dbReference>
<keyword evidence="5" id="KW-0106">Calcium</keyword>
<evidence type="ECO:0000256" key="7">
    <source>
        <dbReference type="SAM" id="SignalP"/>
    </source>
</evidence>
<protein>
    <submittedName>
        <fullName evidence="8">Penicillin amidase</fullName>
        <ecNumber evidence="8">3.5.1.11</ecNumber>
    </submittedName>
</protein>
<dbReference type="PANTHER" id="PTHR34218">
    <property type="entry name" value="PEPTIDASE S45 PENICILLIN AMIDASE"/>
    <property type="match status" value="1"/>
</dbReference>
<feature type="binding site" evidence="5">
    <location>
        <position position="558"/>
    </location>
    <ligand>
        <name>Ca(2+)</name>
        <dbReference type="ChEBI" id="CHEBI:29108"/>
    </ligand>
</feature>
<dbReference type="AlphaFoldDB" id="A0A6J4HXJ4"/>
<dbReference type="InterPro" id="IPR014395">
    <property type="entry name" value="Pen/GL7ACA/AHL_acylase"/>
</dbReference>
<dbReference type="Gene3D" id="1.10.1400.10">
    <property type="match status" value="1"/>
</dbReference>
<reference evidence="8" key="1">
    <citation type="submission" date="2020-02" db="EMBL/GenBank/DDBJ databases">
        <authorList>
            <person name="Meier V. D."/>
        </authorList>
    </citation>
    <scope>NUCLEOTIDE SEQUENCE</scope>
    <source>
        <strain evidence="8">AVDCRST_MAG41</strain>
    </source>
</reference>
<evidence type="ECO:0000256" key="3">
    <source>
        <dbReference type="ARBA" id="ARBA00023145"/>
    </source>
</evidence>
<dbReference type="SUPFAM" id="SSF56235">
    <property type="entry name" value="N-terminal nucleophile aminohydrolases (Ntn hydrolases)"/>
    <property type="match status" value="1"/>
</dbReference>
<dbReference type="Gene3D" id="2.30.120.10">
    <property type="match status" value="1"/>
</dbReference>
<dbReference type="EC" id="3.5.1.11" evidence="8"/>
<dbReference type="InterPro" id="IPR043147">
    <property type="entry name" value="Penicillin_amidase_A-knob"/>
</dbReference>
<accession>A0A6J4HXJ4</accession>
<evidence type="ECO:0000313" key="8">
    <source>
        <dbReference type="EMBL" id="CAA9235642.1"/>
    </source>
</evidence>
<feature type="region of interest" description="Disordered" evidence="6">
    <location>
        <begin position="263"/>
        <end position="283"/>
    </location>
</feature>
<dbReference type="InterPro" id="IPR029055">
    <property type="entry name" value="Ntn_hydrolases_N"/>
</dbReference>
<evidence type="ECO:0000256" key="6">
    <source>
        <dbReference type="SAM" id="MobiDB-lite"/>
    </source>
</evidence>
<name>A0A6J4HXJ4_9ACTN</name>
<gene>
    <name evidence="8" type="ORF">AVDCRST_MAG41-1182</name>
</gene>
<feature type="binding site" evidence="5">
    <location>
        <position position="343"/>
    </location>
    <ligand>
        <name>Ca(2+)</name>
        <dbReference type="ChEBI" id="CHEBI:29108"/>
    </ligand>
</feature>
<keyword evidence="5" id="KW-0479">Metal-binding</keyword>
<organism evidence="8">
    <name type="scientific">uncultured Mycobacteriales bacterium</name>
    <dbReference type="NCBI Taxonomy" id="581187"/>
    <lineage>
        <taxon>Bacteria</taxon>
        <taxon>Bacillati</taxon>
        <taxon>Actinomycetota</taxon>
        <taxon>Actinomycetes</taxon>
        <taxon>Mycobacteriales</taxon>
        <taxon>environmental samples</taxon>
    </lineage>
</organism>
<dbReference type="Gene3D" id="3.60.20.10">
    <property type="entry name" value="Glutamine Phosphoribosylpyrophosphate, subunit 1, domain 1"/>
    <property type="match status" value="1"/>
</dbReference>
<dbReference type="GO" id="GO:0017000">
    <property type="term" value="P:antibiotic biosynthetic process"/>
    <property type="evidence" value="ECO:0007669"/>
    <property type="project" value="InterPro"/>
</dbReference>
<evidence type="ECO:0000256" key="1">
    <source>
        <dbReference type="ARBA" id="ARBA00006586"/>
    </source>
</evidence>
<dbReference type="EMBL" id="CADCTP010000113">
    <property type="protein sequence ID" value="CAA9235642.1"/>
    <property type="molecule type" value="Genomic_DNA"/>
</dbReference>
<dbReference type="InterPro" id="IPR002692">
    <property type="entry name" value="S45"/>
</dbReference>
<evidence type="ECO:0000256" key="4">
    <source>
        <dbReference type="PIRSR" id="PIRSR001227-1"/>
    </source>
</evidence>
<dbReference type="PIRSF" id="PIRSF001227">
    <property type="entry name" value="Pen_acylase"/>
    <property type="match status" value="1"/>
</dbReference>
<dbReference type="GO" id="GO:0008953">
    <property type="term" value="F:penicillin amidase activity"/>
    <property type="evidence" value="ECO:0007669"/>
    <property type="project" value="UniProtKB-EC"/>
</dbReference>
<feature type="signal peptide" evidence="7">
    <location>
        <begin position="1"/>
        <end position="26"/>
    </location>
</feature>
<sequence>MRPLRALAVVLTAAVLPLTAVSAAGAAPAPPGTTIDVPGLQRPVTVVRTTDGVPHLTAASRHDLYFAQGWVHATDRLFQMDTLRRTASGTLAELLGPAALPGDVQLRTLGLRRGSEASWAAAGPRLRDAVTAYTAGVNAKIASGAPLPPEYAALKLTSVGPWTPVDTIVIGKLVAFQLSFDLDTDATTALQAYVAGGAAQGVDGQALFVEDLAAHVPFSSASTVPDASRRWTPDRRKLAQAAALATRYRAQAERSPVLRGVLERGEHPTGSNEWAVSGRHTKDGRPLLANDPHLGLDNPSIFYPVHLTAPGLDAAGEGFAGVPGLAQGQNRDIAWGSTTNPMDVTDTYLEAVRPDPASPSGLSTVFQGRTEPVLAVPETFRANTAGQVTTVPPGGGIPPATLIVPRRNNGPIVQLDAAAGTALSVQYTGYSPTQELDAFLAWLEARDLADFREGLESFDVGSQNWAYADRFGHIAYFTSAELPLREDLQAGTVRGLPPYLVRDGQGGNEWLPATTRYPGQAVPYEILPPAEMPQLVDPAAGWFVNANNDPAGTTLDNDPLNQARPGGGILYLNAGYDGLRAGRITDALTGALRRGKVDAADMARIQADTVLLDAQFFVPRISAALARGAFSRVPELRALARDPKVAEAVLRLAVWDRSTPTGLAEGYDAADRDGRLRPPSAREQADSVAATLYAVWRSRFIAGTVDAVATRFDAPVVDGQRALSALRRAVSGVPSASGVDLFAAPGVADPRDRQALAMLRAVRVGLDRLRSADFAPAFGGSTRLADYRWGKLHRLTLDSPLGGPFSAPPAFGAFPAPLPGLAGVPVDGGYGTVDAAAHNVRADSADGFTFGSGPARRYVGVLTAGGPVGRSALPGGTSALPGDRHYLDLLRPYLTNDYYRVRVRPEEVRRATESVTVLRP</sequence>
<keyword evidence="3" id="KW-0865">Zymogen</keyword>
<proteinExistence type="inferred from homology"/>
<dbReference type="Gene3D" id="1.10.439.10">
    <property type="entry name" value="Penicillin Amidohydrolase, domain 1"/>
    <property type="match status" value="1"/>
</dbReference>
<dbReference type="InterPro" id="IPR043146">
    <property type="entry name" value="Penicillin_amidase_N_B-knob"/>
</dbReference>
<dbReference type="Pfam" id="PF01804">
    <property type="entry name" value="Penicil_amidase"/>
    <property type="match status" value="1"/>
</dbReference>
<keyword evidence="7" id="KW-0732">Signal</keyword>
<evidence type="ECO:0000256" key="2">
    <source>
        <dbReference type="ARBA" id="ARBA00022801"/>
    </source>
</evidence>
<feature type="chain" id="PRO_5027084963" evidence="7">
    <location>
        <begin position="27"/>
        <end position="920"/>
    </location>
</feature>